<evidence type="ECO:0000313" key="2">
    <source>
        <dbReference type="EMBL" id="KAA6433761.1"/>
    </source>
</evidence>
<dbReference type="Gene3D" id="2.40.10.10">
    <property type="entry name" value="Trypsin-like serine proteases"/>
    <property type="match status" value="2"/>
</dbReference>
<dbReference type="InterPro" id="IPR043504">
    <property type="entry name" value="Peptidase_S1_PA_chymotrypsin"/>
</dbReference>
<reference evidence="2 3" key="1">
    <citation type="submission" date="2019-08" db="EMBL/GenBank/DDBJ databases">
        <title>Agrococcus lahaulensis sp. nov., isolated from a cold desert of the Indian Himalayas.</title>
        <authorList>
            <person name="Qu J.H."/>
        </authorList>
    </citation>
    <scope>NUCLEOTIDE SEQUENCE [LARGE SCALE GENOMIC DNA]</scope>
    <source>
        <strain evidence="2 3">NS18</strain>
    </source>
</reference>
<evidence type="ECO:0000313" key="3">
    <source>
        <dbReference type="Proteomes" id="UP000323221"/>
    </source>
</evidence>
<dbReference type="PANTHER" id="PTHR30032">
    <property type="entry name" value="N-ACETYLMURAMOYL-L-ALANINE AMIDASE-RELATED"/>
    <property type="match status" value="1"/>
</dbReference>
<dbReference type="InterPro" id="IPR018114">
    <property type="entry name" value="TRYPSIN_HIS"/>
</dbReference>
<dbReference type="Proteomes" id="UP000323221">
    <property type="component" value="Unassembled WGS sequence"/>
</dbReference>
<dbReference type="InterPro" id="IPR051922">
    <property type="entry name" value="Bact_Sporulation_Assoc"/>
</dbReference>
<protein>
    <submittedName>
        <fullName evidence="2">Cell wall-binding repeat-containing protein</fullName>
    </submittedName>
</protein>
<dbReference type="GO" id="GO:0006508">
    <property type="term" value="P:proteolysis"/>
    <property type="evidence" value="ECO:0007669"/>
    <property type="project" value="InterPro"/>
</dbReference>
<dbReference type="InterPro" id="IPR009003">
    <property type="entry name" value="Peptidase_S1_PA"/>
</dbReference>
<dbReference type="Gene3D" id="3.40.50.12090">
    <property type="match status" value="2"/>
</dbReference>
<name>A0A5M8QF79_9MICO</name>
<dbReference type="PANTHER" id="PTHR30032:SF8">
    <property type="entry name" value="GERMINATION-SPECIFIC N-ACETYLMURAMOYL-L-ALANINE AMIDASE"/>
    <property type="match status" value="1"/>
</dbReference>
<comment type="caution">
    <text evidence="2">The sequence shown here is derived from an EMBL/GenBank/DDBJ whole genome shotgun (WGS) entry which is preliminary data.</text>
</comment>
<dbReference type="Pfam" id="PF04122">
    <property type="entry name" value="CW_binding_2"/>
    <property type="match status" value="3"/>
</dbReference>
<proteinExistence type="predicted"/>
<keyword evidence="3" id="KW-1185">Reference proteome</keyword>
<dbReference type="InterPro" id="IPR007253">
    <property type="entry name" value="Cell_wall-bd_2"/>
</dbReference>
<evidence type="ECO:0000256" key="1">
    <source>
        <dbReference type="SAM" id="SignalP"/>
    </source>
</evidence>
<dbReference type="GO" id="GO:0004252">
    <property type="term" value="F:serine-type endopeptidase activity"/>
    <property type="evidence" value="ECO:0007669"/>
    <property type="project" value="InterPro"/>
</dbReference>
<dbReference type="RefSeq" id="WP_146356212.1">
    <property type="nucleotide sequence ID" value="NZ_VOIR01000013.1"/>
</dbReference>
<dbReference type="AlphaFoldDB" id="A0A5M8QF79"/>
<gene>
    <name evidence="2" type="ORF">FQ330_06670</name>
</gene>
<dbReference type="SUPFAM" id="SSF50494">
    <property type="entry name" value="Trypsin-like serine proteases"/>
    <property type="match status" value="1"/>
</dbReference>
<keyword evidence="1" id="KW-0732">Signal</keyword>
<accession>A0A5M8QF79</accession>
<sequence>MPFRPLASIVGALALVGGLLVAPTTASAAPAAAPDASVVQCLARSAIVPVAVEPETTPEVGRTAALRSLQQALLAADPDALASAQLRQDAEGDVVGIDVLEAVAGSAAALVPAVIAGLPAEAQALVSSADVTAVGTVDRSLRALCEGFDRALAAATGSGDAIVSAAIDHERAALRLGVDRLDASAIAPTAARELDGLPTAASGDEPARAETLLETMGLADLGVPVDVVADVADEAAASRLDDRDGHGGGIGILVGGTVACSSGFGVRLDDGSPAIMSAGHCAAPDGANGQSVTHGFAASLCGGYAGNGARIGTISHNQLQWSYVDSMVVRTQFATPTMWLGAGCTGSREVAVEGIGVIAGSGSVGFSGVRHGERYATRTNEPVGCYDFGFLACAVYRSMSASPDYVCEPGDSGGPVFQHRGDGTVRAVGLITATGAPIGINRCSYTDVATALWATGASMMTRTPSTVADTSRIAGDDRYATSAEIARAGYPNGAGRVFIAGGEGFADALSAGAAAARLRAPLLLTQRDALPTPVRAELVRLRPTQIVVVGSTPSVSAAVERQLADIAPVTRLGGANRFETSAMIAQFAFPAGSTSNAFIATGRNFPDALSAGPVAALRGAPVLLVDGTSGSVHASGLAVMQRLGVRRVTVIGGEPSVSEALVDSLRATRTVERIAGANRYQTAALVNAAFGATPSRMYLASGERFPDALAASAVAGAQRVPLYLTGASCVVPEVQAEHVRLGAPPVVLLGGFPSLRGAVLEWAPCV</sequence>
<dbReference type="PROSITE" id="PS00134">
    <property type="entry name" value="TRYPSIN_HIS"/>
    <property type="match status" value="1"/>
</dbReference>
<dbReference type="EMBL" id="VOIR01000013">
    <property type="protein sequence ID" value="KAA6433761.1"/>
    <property type="molecule type" value="Genomic_DNA"/>
</dbReference>
<dbReference type="OrthoDB" id="1099523at2"/>
<feature type="signal peptide" evidence="1">
    <location>
        <begin position="1"/>
        <end position="28"/>
    </location>
</feature>
<organism evidence="2 3">
    <name type="scientific">Agrococcus sediminis</name>
    <dbReference type="NCBI Taxonomy" id="2599924"/>
    <lineage>
        <taxon>Bacteria</taxon>
        <taxon>Bacillati</taxon>
        <taxon>Actinomycetota</taxon>
        <taxon>Actinomycetes</taxon>
        <taxon>Micrococcales</taxon>
        <taxon>Microbacteriaceae</taxon>
        <taxon>Agrococcus</taxon>
    </lineage>
</organism>
<feature type="chain" id="PRO_5024305113" evidence="1">
    <location>
        <begin position="29"/>
        <end position="766"/>
    </location>
</feature>